<evidence type="ECO:0000256" key="3">
    <source>
        <dbReference type="ARBA" id="ARBA00012438"/>
    </source>
</evidence>
<dbReference type="PANTHER" id="PTHR45436">
    <property type="entry name" value="SENSOR HISTIDINE KINASE YKOH"/>
    <property type="match status" value="1"/>
</dbReference>
<dbReference type="CDD" id="cd00082">
    <property type="entry name" value="HisKA"/>
    <property type="match status" value="1"/>
</dbReference>
<evidence type="ECO:0000313" key="15">
    <source>
        <dbReference type="EMBL" id="MBK1841902.1"/>
    </source>
</evidence>
<evidence type="ECO:0000256" key="7">
    <source>
        <dbReference type="ARBA" id="ARBA00022777"/>
    </source>
</evidence>
<evidence type="ECO:0000256" key="11">
    <source>
        <dbReference type="SAM" id="MobiDB-lite"/>
    </source>
</evidence>
<keyword evidence="6 12" id="KW-0812">Transmembrane</keyword>
<dbReference type="InterPro" id="IPR005467">
    <property type="entry name" value="His_kinase_dom"/>
</dbReference>
<dbReference type="InterPro" id="IPR003594">
    <property type="entry name" value="HATPase_dom"/>
</dbReference>
<keyword evidence="7 15" id="KW-0418">Kinase</keyword>
<name>A0ABS1FET1_9PROT</name>
<feature type="transmembrane region" description="Helical" evidence="12">
    <location>
        <begin position="23"/>
        <end position="46"/>
    </location>
</feature>
<evidence type="ECO:0000256" key="2">
    <source>
        <dbReference type="ARBA" id="ARBA00004370"/>
    </source>
</evidence>
<dbReference type="EC" id="2.7.13.3" evidence="3"/>
<evidence type="ECO:0000256" key="12">
    <source>
        <dbReference type="SAM" id="Phobius"/>
    </source>
</evidence>
<dbReference type="SUPFAM" id="SSF55874">
    <property type="entry name" value="ATPase domain of HSP90 chaperone/DNA topoisomerase II/histidine kinase"/>
    <property type="match status" value="1"/>
</dbReference>
<dbReference type="Gene3D" id="1.10.287.130">
    <property type="match status" value="1"/>
</dbReference>
<keyword evidence="5" id="KW-0808">Transferase</keyword>
<dbReference type="InterPro" id="IPR003661">
    <property type="entry name" value="HisK_dim/P_dom"/>
</dbReference>
<keyword evidence="4" id="KW-0597">Phosphoprotein</keyword>
<keyword evidence="10 12" id="KW-0472">Membrane</keyword>
<dbReference type="RefSeq" id="WP_200198581.1">
    <property type="nucleotide sequence ID" value="NZ_JAENHM010000074.1"/>
</dbReference>
<feature type="domain" description="HAMP" evidence="14">
    <location>
        <begin position="194"/>
        <end position="253"/>
    </location>
</feature>
<dbReference type="PROSITE" id="PS50885">
    <property type="entry name" value="HAMP"/>
    <property type="match status" value="1"/>
</dbReference>
<evidence type="ECO:0000256" key="1">
    <source>
        <dbReference type="ARBA" id="ARBA00000085"/>
    </source>
</evidence>
<protein>
    <recommendedName>
        <fullName evidence="3">histidine kinase</fullName>
        <ecNumber evidence="3">2.7.13.3</ecNumber>
    </recommendedName>
</protein>
<evidence type="ECO:0000256" key="6">
    <source>
        <dbReference type="ARBA" id="ARBA00022692"/>
    </source>
</evidence>
<evidence type="ECO:0000256" key="10">
    <source>
        <dbReference type="ARBA" id="ARBA00023136"/>
    </source>
</evidence>
<dbReference type="InterPro" id="IPR003660">
    <property type="entry name" value="HAMP_dom"/>
</dbReference>
<dbReference type="InterPro" id="IPR036890">
    <property type="entry name" value="HATPase_C_sf"/>
</dbReference>
<dbReference type="Pfam" id="PF00512">
    <property type="entry name" value="HisKA"/>
    <property type="match status" value="1"/>
</dbReference>
<dbReference type="EMBL" id="JAENHM010000074">
    <property type="protein sequence ID" value="MBK1841902.1"/>
    <property type="molecule type" value="Genomic_DNA"/>
</dbReference>
<evidence type="ECO:0000313" key="16">
    <source>
        <dbReference type="Proteomes" id="UP000652760"/>
    </source>
</evidence>
<comment type="catalytic activity">
    <reaction evidence="1">
        <text>ATP + protein L-histidine = ADP + protein N-phospho-L-histidine.</text>
        <dbReference type="EC" id="2.7.13.3"/>
    </reaction>
</comment>
<feature type="domain" description="Histidine kinase" evidence="13">
    <location>
        <begin position="261"/>
        <end position="484"/>
    </location>
</feature>
<dbReference type="Proteomes" id="UP000652760">
    <property type="component" value="Unassembled WGS sequence"/>
</dbReference>
<evidence type="ECO:0000256" key="5">
    <source>
        <dbReference type="ARBA" id="ARBA00022679"/>
    </source>
</evidence>
<reference evidence="16" key="1">
    <citation type="submission" date="2021-01" db="EMBL/GenBank/DDBJ databases">
        <title>Genome public.</title>
        <authorList>
            <person name="Liu C."/>
            <person name="Sun Q."/>
        </authorList>
    </citation>
    <scope>NUCLEOTIDE SEQUENCE [LARGE SCALE GENOMIC DNA]</scope>
    <source>
        <strain evidence="16">YIM B02556</strain>
    </source>
</reference>
<evidence type="ECO:0000256" key="9">
    <source>
        <dbReference type="ARBA" id="ARBA00023012"/>
    </source>
</evidence>
<dbReference type="Pfam" id="PF08521">
    <property type="entry name" value="2CSK_N"/>
    <property type="match status" value="1"/>
</dbReference>
<organism evidence="15 16">
    <name type="scientific">Azospirillum endophyticum</name>
    <dbReference type="NCBI Taxonomy" id="2800326"/>
    <lineage>
        <taxon>Bacteria</taxon>
        <taxon>Pseudomonadati</taxon>
        <taxon>Pseudomonadota</taxon>
        <taxon>Alphaproteobacteria</taxon>
        <taxon>Rhodospirillales</taxon>
        <taxon>Azospirillaceae</taxon>
        <taxon>Azospirillum</taxon>
    </lineage>
</organism>
<dbReference type="PROSITE" id="PS50109">
    <property type="entry name" value="HIS_KIN"/>
    <property type="match status" value="1"/>
</dbReference>
<evidence type="ECO:0000259" key="14">
    <source>
        <dbReference type="PROSITE" id="PS50885"/>
    </source>
</evidence>
<dbReference type="SMART" id="SM00387">
    <property type="entry name" value="HATPase_c"/>
    <property type="match status" value="1"/>
</dbReference>
<accession>A0ABS1FET1</accession>
<keyword evidence="16" id="KW-1185">Reference proteome</keyword>
<dbReference type="PANTHER" id="PTHR45436:SF5">
    <property type="entry name" value="SENSOR HISTIDINE KINASE TRCS"/>
    <property type="match status" value="1"/>
</dbReference>
<gene>
    <name evidence="15" type="ORF">JHL17_31350</name>
</gene>
<feature type="region of interest" description="Disordered" evidence="11">
    <location>
        <begin position="482"/>
        <end position="508"/>
    </location>
</feature>
<dbReference type="Pfam" id="PF02518">
    <property type="entry name" value="HATPase_c"/>
    <property type="match status" value="1"/>
</dbReference>
<dbReference type="PRINTS" id="PR00344">
    <property type="entry name" value="BCTRLSENSOR"/>
</dbReference>
<dbReference type="InterPro" id="IPR013727">
    <property type="entry name" value="2CSK_N"/>
</dbReference>
<comment type="caution">
    <text evidence="15">The sequence shown here is derived from an EMBL/GenBank/DDBJ whole genome shotgun (WGS) entry which is preliminary data.</text>
</comment>
<proteinExistence type="predicted"/>
<evidence type="ECO:0000259" key="13">
    <source>
        <dbReference type="PROSITE" id="PS50109"/>
    </source>
</evidence>
<dbReference type="GO" id="GO:0016301">
    <property type="term" value="F:kinase activity"/>
    <property type="evidence" value="ECO:0007669"/>
    <property type="project" value="UniProtKB-KW"/>
</dbReference>
<keyword evidence="8 12" id="KW-1133">Transmembrane helix</keyword>
<evidence type="ECO:0000256" key="4">
    <source>
        <dbReference type="ARBA" id="ARBA00022553"/>
    </source>
</evidence>
<keyword evidence="9" id="KW-0902">Two-component regulatory system</keyword>
<comment type="subcellular location">
    <subcellularLocation>
        <location evidence="2">Membrane</location>
    </subcellularLocation>
</comment>
<dbReference type="InterPro" id="IPR004358">
    <property type="entry name" value="Sig_transdc_His_kin-like_C"/>
</dbReference>
<dbReference type="CDD" id="cd00075">
    <property type="entry name" value="HATPase"/>
    <property type="match status" value="1"/>
</dbReference>
<evidence type="ECO:0000256" key="8">
    <source>
        <dbReference type="ARBA" id="ARBA00022989"/>
    </source>
</evidence>
<dbReference type="Gene3D" id="3.30.565.10">
    <property type="entry name" value="Histidine kinase-like ATPase, C-terminal domain"/>
    <property type="match status" value="1"/>
</dbReference>
<dbReference type="SUPFAM" id="SSF47384">
    <property type="entry name" value="Homodimeric domain of signal transducing histidine kinase"/>
    <property type="match status" value="1"/>
</dbReference>
<dbReference type="SMART" id="SM00388">
    <property type="entry name" value="HisKA"/>
    <property type="match status" value="1"/>
</dbReference>
<dbReference type="InterPro" id="IPR050428">
    <property type="entry name" value="TCS_sensor_his_kinase"/>
</dbReference>
<feature type="transmembrane region" description="Helical" evidence="12">
    <location>
        <begin position="170"/>
        <end position="193"/>
    </location>
</feature>
<dbReference type="InterPro" id="IPR036097">
    <property type="entry name" value="HisK_dim/P_sf"/>
</dbReference>
<sequence>MAAFPGGRAERVPSLRRRLLTRLLVPLAALAVGLGVGGAALIHGFVQSTHDRLLAGSTLAIAERLAVGDDDGEVTVDLPAVAFGMLESQARDNIYYNVAHEGGVITGYLDLPLPDIAAMPTNVTVFRDATYHGHPVRVAAQVRRLYGVPQPVLVQVAETTEGRRAVEVNLLLWLTLLEVALVGGSGMLVWGAVGRGLAPLGRLRRVIDARSTRGAAGGGLALVPLPLAVVPAEVLPLVVAINGLLARLDQSIGTMRRFTADASHQLRTPLAVLRTHLALLRRHGTDSAEGRAALDDVEGAVKRLERLLVQLLALARADEDAPVMPTAPEVTDLIQVAMEVAAEQVPAALAQDIEVRFEGPEDGTALRVAGNPVLVGELLGNLLDNAIRYNRPGGTVAVRVGQEPGAGPVMEVEDDGPGIPEAERGRVFERFYRLTRPGEPPRTGSGLGLAIVRALADRLGASVRLDAGQDGKGLKVTVSLRPAEKDAGSKGSLVDDDAAQGRLPRPGP</sequence>